<evidence type="ECO:0000313" key="3">
    <source>
        <dbReference type="EMBL" id="CAB3984970.1"/>
    </source>
</evidence>
<feature type="compositionally biased region" description="Acidic residues" evidence="1">
    <location>
        <begin position="142"/>
        <end position="159"/>
    </location>
</feature>
<evidence type="ECO:0000256" key="1">
    <source>
        <dbReference type="SAM" id="MobiDB-lite"/>
    </source>
</evidence>
<organism evidence="3 4">
    <name type="scientific">Paramuricea clavata</name>
    <name type="common">Red gorgonian</name>
    <name type="synonym">Violescent sea-whip</name>
    <dbReference type="NCBI Taxonomy" id="317549"/>
    <lineage>
        <taxon>Eukaryota</taxon>
        <taxon>Metazoa</taxon>
        <taxon>Cnidaria</taxon>
        <taxon>Anthozoa</taxon>
        <taxon>Octocorallia</taxon>
        <taxon>Malacalcyonacea</taxon>
        <taxon>Plexauridae</taxon>
        <taxon>Paramuricea</taxon>
    </lineage>
</organism>
<feature type="transmembrane region" description="Helical" evidence="2">
    <location>
        <begin position="6"/>
        <end position="34"/>
    </location>
</feature>
<feature type="region of interest" description="Disordered" evidence="1">
    <location>
        <begin position="323"/>
        <end position="346"/>
    </location>
</feature>
<evidence type="ECO:0000313" key="4">
    <source>
        <dbReference type="Proteomes" id="UP001152795"/>
    </source>
</evidence>
<proteinExistence type="predicted"/>
<reference evidence="3" key="1">
    <citation type="submission" date="2020-04" db="EMBL/GenBank/DDBJ databases">
        <authorList>
            <person name="Alioto T."/>
            <person name="Alioto T."/>
            <person name="Gomez Garrido J."/>
        </authorList>
    </citation>
    <scope>NUCLEOTIDE SEQUENCE</scope>
    <source>
        <strain evidence="3">A484AB</strain>
    </source>
</reference>
<comment type="caution">
    <text evidence="3">The sequence shown here is derived from an EMBL/GenBank/DDBJ whole genome shotgun (WGS) entry which is preliminary data.</text>
</comment>
<protein>
    <submittedName>
        <fullName evidence="3">Uncharacterized protein</fullName>
    </submittedName>
</protein>
<sequence>MVNSGMFISVAFLSIVASVAAFGFLITQLIFMCFGRSGKKKRAKQKTVIKNDINDNGEASGIRLNRVDGDRVNDGNLGVDCDKAPGINSDCGLRIDGDEDRCDKQVKNYSVIESENVITIDTPCDGENATGNDKGGDGGDGGNDDGDDDGNDDGDDDRNDDGSRIESKKSGKNGRDDVGDDGGDGVSDDGGKIDSKRSGNNGRDDGGGEADNDGGVGDSGGKDDDGGDASVSDDGNKIDSKRSGDKGRDDGGGEGDDEDDSNDGNKIDSKRSGNNIGDHGGHDDDDDGVSDDGSKIDSRGDGDDGFVCGNNICVNDGAVNGGDDYERSNDNEGGGDNGGGVDGDYGSRHDIKNGDGLDVADMNLNIDGEQGTVIDDRTETRDKDDGNNMHKCCSFKYKKIAAGESDLMHTSNCCETSNGTHGKTIPRSCNQCACQCSHIGINGSNGQATHRDHDALHIKKQRIQFKLDVDITKYQIDDGNEKHSKTSTSRNFGERFSDGEVIDNYYVQNDLVNQTRNMVSSFWPENALCDNVSPREITSKCKNRSCCSNVQQNMIKYENSVKFYSGRQIVREKTISNTNDNEYLIKDTTDTSPDNCGLILDDNFNEDEPPFGLKKISAEEPKTRDIAIQVFEGCTSYSGRNSPSVFDGIGNSTRNSSTISCCCSSEYEYGREMDSVSSSDSSESLHFDENICAREFSAREHSINMDCVENNFGHESEKKFGREDAANSSIVGRFLSGVVNFAECCISALNGSAQNE</sequence>
<feature type="compositionally biased region" description="Basic and acidic residues" evidence="1">
    <location>
        <begin position="234"/>
        <end position="251"/>
    </location>
</feature>
<evidence type="ECO:0000256" key="2">
    <source>
        <dbReference type="SAM" id="Phobius"/>
    </source>
</evidence>
<feature type="compositionally biased region" description="Basic and acidic residues" evidence="1">
    <location>
        <begin position="292"/>
        <end position="302"/>
    </location>
</feature>
<feature type="compositionally biased region" description="Acidic residues" evidence="1">
    <location>
        <begin position="178"/>
        <end position="187"/>
    </location>
</feature>
<name>A0A7D9DHJ6_PARCT</name>
<keyword evidence="2" id="KW-1133">Transmembrane helix</keyword>
<feature type="compositionally biased region" description="Gly residues" evidence="1">
    <location>
        <begin position="332"/>
        <end position="343"/>
    </location>
</feature>
<feature type="compositionally biased region" description="Basic and acidic residues" evidence="1">
    <location>
        <begin position="189"/>
        <end position="206"/>
    </location>
</feature>
<keyword evidence="4" id="KW-1185">Reference proteome</keyword>
<dbReference type="Proteomes" id="UP001152795">
    <property type="component" value="Unassembled WGS sequence"/>
</dbReference>
<keyword evidence="2" id="KW-0472">Membrane</keyword>
<keyword evidence="2" id="KW-0812">Transmembrane</keyword>
<feature type="region of interest" description="Disordered" evidence="1">
    <location>
        <begin position="120"/>
        <end position="302"/>
    </location>
</feature>
<accession>A0A7D9DHJ6</accession>
<dbReference type="AlphaFoldDB" id="A0A7D9DHJ6"/>
<gene>
    <name evidence="3" type="ORF">PACLA_8A063328</name>
</gene>
<feature type="compositionally biased region" description="Basic and acidic residues" evidence="1">
    <location>
        <begin position="160"/>
        <end position="177"/>
    </location>
</feature>
<dbReference type="EMBL" id="CACRXK020000809">
    <property type="protein sequence ID" value="CAB3984970.1"/>
    <property type="molecule type" value="Genomic_DNA"/>
</dbReference>
<feature type="compositionally biased region" description="Acidic residues" evidence="1">
    <location>
        <begin position="252"/>
        <end position="262"/>
    </location>
</feature>